<reference evidence="10" key="1">
    <citation type="submission" date="2021-03" db="EMBL/GenBank/DDBJ databases">
        <authorList>
            <person name="Palmer J.M."/>
        </authorList>
    </citation>
    <scope>NUCLEOTIDE SEQUENCE</scope>
    <source>
        <strain evidence="10">ARV_011</strain>
    </source>
</reference>
<evidence type="ECO:0000313" key="11">
    <source>
        <dbReference type="Proteomes" id="UP000790833"/>
    </source>
</evidence>
<evidence type="ECO:0000256" key="8">
    <source>
        <dbReference type="ARBA" id="ARBA00083566"/>
    </source>
</evidence>
<keyword evidence="11" id="KW-1185">Reference proteome</keyword>
<sequence>MSVEEYLTAVLFSPEVRASAEYQLEQLATNLFDQFVELLLLTIINKHVRFEVRILAILTLKNKFVANDGKKKLENQQRWIHLPSELKSNVKRASLELLNDENEQVGRQIAQLISAIGDIELPKKEWNELIPTLIENTSTEANESTKKASLLTIGYICEVADPTNPEIISQSNGILITIVQGAQSKEPSTAVRLTALNSLANALEFITKNFEVEAERNYIMQVVCEATQAELTELQASAFGCLSKIMTLYYKHMSVYMEKALYGLTVSGMHSSDDKVACMAVEFWSTVCEEEMDIAIQKEEYPTLNLDHFNFATVAIHDVVPNLLTLLTRQNEDPEDDDWSVAMAAAACLQLFAQCTGNYVLNPTLEYVSANIGKVDGEESWRNREAAVMAFGSILDGPDNNALVSMVGQALESILNLINDNSLHVKETVAWCIGKIADTVIDSLDETSLPQVMNCLAVGLHQHPKVWTNCCWALINILEQKCGNSSGSPTSIMSPYYEGFIPMLVTLSNRPDNEYSARASAYEALSAFVIFSAEDTLPLVQSIAQEVMNRLQELFAIREQVVSVDDKTNLEDVQINILALLTNVIRRLKSEVLTASDRLMEIFIKLLSLQDENSLIDEDVFIAISAVADATGAGFDKYMSTFSPYLVKALQNIDSPTCDTAIGLVADLSQSLRKLILPYIQTILQLLGETLNNPNIRRELKPAILSCFGDIANAIGVAFQPYVETVVNICVSASSMRVEKNQIEEVDYVLSVKEAVLDCYVGIVSASSEDPSMILNFIPVIFQFLEEVNNDYNLSTTDAVMKASVGILGDIAQIFPYGEFRAAYLQPWVTEFIKKARGNPDFSPQTKDTARWARDLQKRQIQLQ</sequence>
<dbReference type="AlphaFoldDB" id="A0A9P8AK21"/>
<dbReference type="Gene3D" id="1.25.10.10">
    <property type="entry name" value="Leucine-rich Repeat Variant"/>
    <property type="match status" value="1"/>
</dbReference>
<feature type="domain" description="Importin N-terminal" evidence="9">
    <location>
        <begin position="20"/>
        <end position="100"/>
    </location>
</feature>
<keyword evidence="6" id="KW-0653">Protein transport</keyword>
<keyword evidence="3" id="KW-0813">Transport</keyword>
<dbReference type="InterPro" id="IPR040122">
    <property type="entry name" value="Importin_beta"/>
</dbReference>
<evidence type="ECO:0000256" key="3">
    <source>
        <dbReference type="ARBA" id="ARBA00022448"/>
    </source>
</evidence>
<dbReference type="InterPro" id="IPR016024">
    <property type="entry name" value="ARM-type_fold"/>
</dbReference>
<dbReference type="InterPro" id="IPR001494">
    <property type="entry name" value="Importin-beta_N"/>
</dbReference>
<dbReference type="RefSeq" id="XP_043051565.1">
    <property type="nucleotide sequence ID" value="XM_043190888.1"/>
</dbReference>
<proteinExistence type="inferred from homology"/>
<dbReference type="FunFam" id="1.25.10.10:FF:000027">
    <property type="entry name" value="Importin subunit beta-1"/>
    <property type="match status" value="1"/>
</dbReference>
<gene>
    <name evidence="10" type="primary">KAP95</name>
    <name evidence="10" type="ORF">KQ657_000027</name>
</gene>
<evidence type="ECO:0000259" key="9">
    <source>
        <dbReference type="PROSITE" id="PS50166"/>
    </source>
</evidence>
<dbReference type="PANTHER" id="PTHR10527">
    <property type="entry name" value="IMPORTIN BETA"/>
    <property type="match status" value="1"/>
</dbReference>
<dbReference type="GO" id="GO:0005634">
    <property type="term" value="C:nucleus"/>
    <property type="evidence" value="ECO:0007669"/>
    <property type="project" value="UniProtKB-ARBA"/>
</dbReference>
<keyword evidence="5" id="KW-0677">Repeat</keyword>
<dbReference type="Pfam" id="PF25574">
    <property type="entry name" value="TPR_IMB1"/>
    <property type="match status" value="1"/>
</dbReference>
<dbReference type="Pfam" id="PF13513">
    <property type="entry name" value="HEAT_EZ"/>
    <property type="match status" value="1"/>
</dbReference>
<dbReference type="GeneID" id="66113401"/>
<evidence type="ECO:0000256" key="6">
    <source>
        <dbReference type="ARBA" id="ARBA00022927"/>
    </source>
</evidence>
<dbReference type="OrthoDB" id="10263328at2759"/>
<dbReference type="GO" id="GO:0005737">
    <property type="term" value="C:cytoplasm"/>
    <property type="evidence" value="ECO:0007669"/>
    <property type="project" value="UniProtKB-SubCell"/>
</dbReference>
<protein>
    <recommendedName>
        <fullName evidence="7">Importin-95</fullName>
    </recommendedName>
    <alternativeName>
        <fullName evidence="8">Karyopherin-95</fullName>
    </alternativeName>
</protein>
<evidence type="ECO:0000256" key="1">
    <source>
        <dbReference type="ARBA" id="ARBA00004496"/>
    </source>
</evidence>
<dbReference type="Pfam" id="PF03810">
    <property type="entry name" value="IBN_N"/>
    <property type="match status" value="1"/>
</dbReference>
<evidence type="ECO:0000256" key="2">
    <source>
        <dbReference type="ARBA" id="ARBA00010907"/>
    </source>
</evidence>
<organism evidence="10 11">
    <name type="scientific">Scheffersomyces spartinae</name>
    <dbReference type="NCBI Taxonomy" id="45513"/>
    <lineage>
        <taxon>Eukaryota</taxon>
        <taxon>Fungi</taxon>
        <taxon>Dikarya</taxon>
        <taxon>Ascomycota</taxon>
        <taxon>Saccharomycotina</taxon>
        <taxon>Pichiomycetes</taxon>
        <taxon>Debaryomycetaceae</taxon>
        <taxon>Scheffersomyces</taxon>
    </lineage>
</organism>
<dbReference type="InterPro" id="IPR058584">
    <property type="entry name" value="IMB1_TNPO1-like_TPR"/>
</dbReference>
<name>A0A9P8AK21_9ASCO</name>
<dbReference type="Proteomes" id="UP000790833">
    <property type="component" value="Unassembled WGS sequence"/>
</dbReference>
<accession>A0A9P8AK21</accession>
<comment type="caution">
    <text evidence="10">The sequence shown here is derived from an EMBL/GenBank/DDBJ whole genome shotgun (WGS) entry which is preliminary data.</text>
</comment>
<keyword evidence="4" id="KW-0963">Cytoplasm</keyword>
<dbReference type="InterPro" id="IPR011989">
    <property type="entry name" value="ARM-like"/>
</dbReference>
<comment type="subcellular location">
    <subcellularLocation>
        <location evidence="1">Cytoplasm</location>
    </subcellularLocation>
</comment>
<dbReference type="GO" id="GO:0006606">
    <property type="term" value="P:protein import into nucleus"/>
    <property type="evidence" value="ECO:0007669"/>
    <property type="project" value="InterPro"/>
</dbReference>
<evidence type="ECO:0000313" key="10">
    <source>
        <dbReference type="EMBL" id="KAG7196020.1"/>
    </source>
</evidence>
<dbReference type="SUPFAM" id="SSF48371">
    <property type="entry name" value="ARM repeat"/>
    <property type="match status" value="1"/>
</dbReference>
<evidence type="ECO:0000256" key="4">
    <source>
        <dbReference type="ARBA" id="ARBA00022490"/>
    </source>
</evidence>
<evidence type="ECO:0000256" key="7">
    <source>
        <dbReference type="ARBA" id="ARBA00079884"/>
    </source>
</evidence>
<evidence type="ECO:0000256" key="5">
    <source>
        <dbReference type="ARBA" id="ARBA00022737"/>
    </source>
</evidence>
<dbReference type="GO" id="GO:0031267">
    <property type="term" value="F:small GTPase binding"/>
    <property type="evidence" value="ECO:0007669"/>
    <property type="project" value="InterPro"/>
</dbReference>
<comment type="similarity">
    <text evidence="2">Belongs to the importin beta family. Importin beta-1 subfamily.</text>
</comment>
<dbReference type="PROSITE" id="PS50166">
    <property type="entry name" value="IMPORTIN_B_NT"/>
    <property type="match status" value="1"/>
</dbReference>
<dbReference type="EMBL" id="JAHMUF010000001">
    <property type="protein sequence ID" value="KAG7196020.1"/>
    <property type="molecule type" value="Genomic_DNA"/>
</dbReference>